<dbReference type="PANTHER" id="PTHR11236">
    <property type="entry name" value="AMINOBENZOATE/ANTHRANILATE SYNTHASE"/>
    <property type="match status" value="1"/>
</dbReference>
<dbReference type="Pfam" id="PF04715">
    <property type="entry name" value="Anth_synt_I_N"/>
    <property type="match status" value="1"/>
</dbReference>
<comment type="caution">
    <text evidence="9">The sequence shown here is derived from an EMBL/GenBank/DDBJ whole genome shotgun (WGS) entry which is preliminary data.</text>
</comment>
<dbReference type="InterPro" id="IPR019999">
    <property type="entry name" value="Anth_synth_I-like"/>
</dbReference>
<accession>A0ABW5RI79</accession>
<evidence type="ECO:0000256" key="4">
    <source>
        <dbReference type="ARBA" id="ARBA00022962"/>
    </source>
</evidence>
<dbReference type="Proteomes" id="UP001597453">
    <property type="component" value="Unassembled WGS sequence"/>
</dbReference>
<feature type="domain" description="Anthranilate synthase component I N-terminal" evidence="8">
    <location>
        <begin position="239"/>
        <end position="368"/>
    </location>
</feature>
<comment type="similarity">
    <text evidence="1">In the C-terminal section; belongs to the anthranilate synthase component I family.</text>
</comment>
<keyword evidence="4" id="KW-0315">Glutamine amidotransferase</keyword>
<dbReference type="SUPFAM" id="SSF52317">
    <property type="entry name" value="Class I glutamine amidotransferase-like"/>
    <property type="match status" value="1"/>
</dbReference>
<reference evidence="10" key="1">
    <citation type="journal article" date="2019" name="Int. J. Syst. Evol. Microbiol.">
        <title>The Global Catalogue of Microorganisms (GCM) 10K type strain sequencing project: providing services to taxonomists for standard genome sequencing and annotation.</title>
        <authorList>
            <consortium name="The Broad Institute Genomics Platform"/>
            <consortium name="The Broad Institute Genome Sequencing Center for Infectious Disease"/>
            <person name="Wu L."/>
            <person name="Ma J."/>
        </authorList>
    </citation>
    <scope>NUCLEOTIDE SEQUENCE [LARGE SCALE GENOMIC DNA]</scope>
    <source>
        <strain evidence="10">TISTR 1511</strain>
    </source>
</reference>
<evidence type="ECO:0000256" key="2">
    <source>
        <dbReference type="ARBA" id="ARBA00013139"/>
    </source>
</evidence>
<evidence type="ECO:0000256" key="3">
    <source>
        <dbReference type="ARBA" id="ARBA00022679"/>
    </source>
</evidence>
<dbReference type="InterPro" id="IPR029062">
    <property type="entry name" value="Class_I_gatase-like"/>
</dbReference>
<keyword evidence="3" id="KW-0808">Transferase</keyword>
<keyword evidence="10" id="KW-1185">Reference proteome</keyword>
<dbReference type="PRINTS" id="PR00099">
    <property type="entry name" value="CPSGATASE"/>
</dbReference>
<evidence type="ECO:0000259" key="7">
    <source>
        <dbReference type="Pfam" id="PF00425"/>
    </source>
</evidence>
<evidence type="ECO:0000259" key="6">
    <source>
        <dbReference type="Pfam" id="PF00117"/>
    </source>
</evidence>
<proteinExistence type="inferred from homology"/>
<dbReference type="SUPFAM" id="SSF56322">
    <property type="entry name" value="ADC synthase"/>
    <property type="match status" value="1"/>
</dbReference>
<evidence type="ECO:0000313" key="10">
    <source>
        <dbReference type="Proteomes" id="UP001597453"/>
    </source>
</evidence>
<dbReference type="InterPro" id="IPR006805">
    <property type="entry name" value="Anth_synth_I_N"/>
</dbReference>
<evidence type="ECO:0000256" key="5">
    <source>
        <dbReference type="SAM" id="MobiDB-lite"/>
    </source>
</evidence>
<dbReference type="EC" id="2.6.1.85" evidence="2"/>
<gene>
    <name evidence="9" type="ORF">ACFSUQ_02720</name>
</gene>
<dbReference type="PRINTS" id="PR00097">
    <property type="entry name" value="ANTSNTHASEII"/>
</dbReference>
<dbReference type="InterPro" id="IPR005801">
    <property type="entry name" value="ADC_synthase"/>
</dbReference>
<feature type="domain" description="Chorismate-utilising enzyme C-terminal" evidence="7">
    <location>
        <begin position="428"/>
        <end position="683"/>
    </location>
</feature>
<dbReference type="CDD" id="cd01743">
    <property type="entry name" value="GATase1_Anthranilate_Synthase"/>
    <property type="match status" value="1"/>
</dbReference>
<dbReference type="PRINTS" id="PR00096">
    <property type="entry name" value="GATASE"/>
</dbReference>
<organism evidence="9 10">
    <name type="scientific">Gulosibacter bifidus</name>
    <dbReference type="NCBI Taxonomy" id="272239"/>
    <lineage>
        <taxon>Bacteria</taxon>
        <taxon>Bacillati</taxon>
        <taxon>Actinomycetota</taxon>
        <taxon>Actinomycetes</taxon>
        <taxon>Micrococcales</taxon>
        <taxon>Microbacteriaceae</taxon>
        <taxon>Gulosibacter</taxon>
    </lineage>
</organism>
<dbReference type="InterPro" id="IPR006221">
    <property type="entry name" value="TrpG/PapA_dom"/>
</dbReference>
<dbReference type="InterPro" id="IPR015890">
    <property type="entry name" value="Chorismate_C"/>
</dbReference>
<dbReference type="EMBL" id="JBHUNF010000001">
    <property type="protein sequence ID" value="MFD2674214.1"/>
    <property type="molecule type" value="Genomic_DNA"/>
</dbReference>
<feature type="domain" description="Glutamine amidotransferase" evidence="6">
    <location>
        <begin position="6"/>
        <end position="188"/>
    </location>
</feature>
<protein>
    <recommendedName>
        <fullName evidence="2">aminodeoxychorismate synthase</fullName>
        <ecNumber evidence="2">2.6.1.85</ecNumber>
    </recommendedName>
</protein>
<dbReference type="Gene3D" id="3.60.120.10">
    <property type="entry name" value="Anthranilate synthase"/>
    <property type="match status" value="1"/>
</dbReference>
<dbReference type="PROSITE" id="PS51273">
    <property type="entry name" value="GATASE_TYPE_1"/>
    <property type="match status" value="1"/>
</dbReference>
<dbReference type="Pfam" id="PF00425">
    <property type="entry name" value="Chorismate_bind"/>
    <property type="match status" value="1"/>
</dbReference>
<dbReference type="RefSeq" id="WP_066057668.1">
    <property type="nucleotide sequence ID" value="NZ_JBHUNF010000001.1"/>
</dbReference>
<dbReference type="PANTHER" id="PTHR11236:SF18">
    <property type="entry name" value="AMINODEOXYCHORISMATE SYNTHASE"/>
    <property type="match status" value="1"/>
</dbReference>
<feature type="region of interest" description="Disordered" evidence="5">
    <location>
        <begin position="199"/>
        <end position="225"/>
    </location>
</feature>
<evidence type="ECO:0000256" key="1">
    <source>
        <dbReference type="ARBA" id="ARBA00005970"/>
    </source>
</evidence>
<evidence type="ECO:0000313" key="9">
    <source>
        <dbReference type="EMBL" id="MFD2674214.1"/>
    </source>
</evidence>
<dbReference type="Gene3D" id="3.40.50.880">
    <property type="match status" value="1"/>
</dbReference>
<name>A0ABW5RI79_9MICO</name>
<sequence length="689" mass="74030">MTRLLCIDFHDSFTYNLRDLVVQASGILPEVVPFDDPRLTAAFLAEFDAIILSPGPGDPNNPADTGRIPQLIRAYQGPVLGVCFGHQILALLSGATVGRITPQHGYCSTLRVPEATNPGAVIVRDGQQVVRYHSLAITGGTQRLIVDAVAEDGSIQAIRVPDRRWWGVQFHPESVKSQDGIALIKRWMHAAALTQSVTSQTPSVTATAPQPVASDQPAPPAGRNVPLHWREIPSPRRTAPEAFTAIANGASAAFWLDSAALTAGARWSFLGLAGEVLTADAHEVTVRDADGRVTAREPGGAIAALRRRDITGVGGPDGVPLLGGWVGALGYEARREFGFATTKTPNEPEAMWLRASRYLAFDHECGRVWAIAEVQGPAAETWRPAAAWVDAITQWMQTPETETEAAPRLPAGQLDRIRQLPEHRAADDARYRALVARAQESLHAGDSYEVCLTTTAELDIDLTPTETLALYLQQRAANAAPYAAYLRAFDTAIMCSSPERFLQIRDGFVETKPIKGTVARSEDAATDAQLREWLQHDAKTGAELLMIVDLLRNDLSRVCVPGSVVTPDAAIVETYATVHQLLGRVCGQLPPEANPWDAIAAAFPGGSMTGAPKERTCDIIDELESRARGFYAGTLGYVSGKTADLNIIIRSLTYHAGTLRAGAGGAVVLASTPEGELDEMLVKLRAAIP</sequence>
<dbReference type="InterPro" id="IPR017926">
    <property type="entry name" value="GATASE"/>
</dbReference>
<evidence type="ECO:0000259" key="8">
    <source>
        <dbReference type="Pfam" id="PF04715"/>
    </source>
</evidence>
<dbReference type="Pfam" id="PF00117">
    <property type="entry name" value="GATase"/>
    <property type="match status" value="1"/>
</dbReference>
<feature type="compositionally biased region" description="Low complexity" evidence="5">
    <location>
        <begin position="199"/>
        <end position="209"/>
    </location>
</feature>